<dbReference type="PANTHER" id="PTHR30203">
    <property type="entry name" value="OUTER MEMBRANE CATION EFFLUX PROTEIN"/>
    <property type="match status" value="1"/>
</dbReference>
<protein>
    <submittedName>
        <fullName evidence="3">Outer membrane protein TolC</fullName>
    </submittedName>
</protein>
<dbReference type="SUPFAM" id="SSF56954">
    <property type="entry name" value="Outer membrane efflux proteins (OEP)"/>
    <property type="match status" value="1"/>
</dbReference>
<dbReference type="AlphaFoldDB" id="A0A316FHP4"/>
<keyword evidence="4" id="KW-1185">Reference proteome</keyword>
<keyword evidence="1" id="KW-0175">Coiled coil</keyword>
<gene>
    <name evidence="3" type="ORF">C8D97_11175</name>
</gene>
<keyword evidence="2" id="KW-0812">Transmembrane</keyword>
<keyword evidence="2" id="KW-0472">Membrane</keyword>
<reference evidence="3 4" key="1">
    <citation type="submission" date="2018-05" db="EMBL/GenBank/DDBJ databases">
        <title>Genomic Encyclopedia of Type Strains, Phase IV (KMG-IV): sequencing the most valuable type-strain genomes for metagenomic binning, comparative biology and taxonomic classification.</title>
        <authorList>
            <person name="Goeker M."/>
        </authorList>
    </citation>
    <scope>NUCLEOTIDE SEQUENCE [LARGE SCALE GENOMIC DNA]</scope>
    <source>
        <strain evidence="3 4">DSM 25350</strain>
    </source>
</reference>
<dbReference type="Gene3D" id="1.20.1600.10">
    <property type="entry name" value="Outer membrane efflux proteins (OEP)"/>
    <property type="match status" value="1"/>
</dbReference>
<dbReference type="Proteomes" id="UP000245790">
    <property type="component" value="Unassembled WGS sequence"/>
</dbReference>
<evidence type="ECO:0000313" key="4">
    <source>
        <dbReference type="Proteomes" id="UP000245790"/>
    </source>
</evidence>
<name>A0A316FHP4_9GAMM</name>
<evidence type="ECO:0000256" key="2">
    <source>
        <dbReference type="SAM" id="Phobius"/>
    </source>
</evidence>
<accession>A0A316FHP4</accession>
<dbReference type="GO" id="GO:0015562">
    <property type="term" value="F:efflux transmembrane transporter activity"/>
    <property type="evidence" value="ECO:0007669"/>
    <property type="project" value="InterPro"/>
</dbReference>
<feature type="transmembrane region" description="Helical" evidence="2">
    <location>
        <begin position="21"/>
        <end position="44"/>
    </location>
</feature>
<dbReference type="InterPro" id="IPR010131">
    <property type="entry name" value="MdtP/NodT-like"/>
</dbReference>
<organism evidence="3 4">
    <name type="scientific">Pleionea mediterranea</name>
    <dbReference type="NCBI Taxonomy" id="523701"/>
    <lineage>
        <taxon>Bacteria</taxon>
        <taxon>Pseudomonadati</taxon>
        <taxon>Pseudomonadota</taxon>
        <taxon>Gammaproteobacteria</taxon>
        <taxon>Oceanospirillales</taxon>
        <taxon>Pleioneaceae</taxon>
        <taxon>Pleionea</taxon>
    </lineage>
</organism>
<comment type="caution">
    <text evidence="3">The sequence shown here is derived from an EMBL/GenBank/DDBJ whole genome shotgun (WGS) entry which is preliminary data.</text>
</comment>
<sequence length="515" mass="58230">MMIKRTIFITMALKRILSDTNCLLIRVFMVLVIGVLTPLSAVAAQRDAIDMSKQAPFNSNESLPDFKTTLELVLNNDLWILANQMQQSAMEAESVAANSLPDPKLSLGLANLPTDSFEFAQEPMTQFKVGVTQVIPKGDVLELQHKKLQQMAQQQPILREQRKAELVVTVGSLWLQHFLAEQSIALINQNRSLFTQLVSIAESRYSSTMGGVRQQDIVRAQLELTRLDDRLLKLQQMKEQQKESIQRWLGNQFISNAHALLKNATQGLSYGENSHSEKITLGSELPELSLIQKQAVTELNDLREETIFNLFLQHPSVRLIDSQVAVSNINIELAKQSYKPDWMVNANYGYREDGLTGQSRSDFFSVGVSFDLPLFTANKQDKQVESQTKKNQSIKVARWLKLRELIAGFKSEYKSLSRLMERETLYKETLLPQINQQAESALIAYNNDDGDFAEVVRARIAELNAKIDFLMLSVEKQKSILKINYFLAKNAKQIFYTGNLSSEPSELKNNAGAQP</sequence>
<feature type="coiled-coil region" evidence="1">
    <location>
        <begin position="217"/>
        <end position="244"/>
    </location>
</feature>
<proteinExistence type="predicted"/>
<keyword evidence="2" id="KW-1133">Transmembrane helix</keyword>
<evidence type="ECO:0000313" key="3">
    <source>
        <dbReference type="EMBL" id="PWK47330.1"/>
    </source>
</evidence>
<evidence type="ECO:0000256" key="1">
    <source>
        <dbReference type="SAM" id="Coils"/>
    </source>
</evidence>
<dbReference type="EMBL" id="QGGU01000011">
    <property type="protein sequence ID" value="PWK47330.1"/>
    <property type="molecule type" value="Genomic_DNA"/>
</dbReference>